<keyword evidence="3" id="KW-1185">Reference proteome</keyword>
<reference evidence="2 3" key="1">
    <citation type="journal article" date="2018" name="New Phytol.">
        <title>Phylogenomics of Endogonaceae and evolution of mycorrhizas within Mucoromycota.</title>
        <authorList>
            <person name="Chang Y."/>
            <person name="Desiro A."/>
            <person name="Na H."/>
            <person name="Sandor L."/>
            <person name="Lipzen A."/>
            <person name="Clum A."/>
            <person name="Barry K."/>
            <person name="Grigoriev I.V."/>
            <person name="Martin F.M."/>
            <person name="Stajich J.E."/>
            <person name="Smith M.E."/>
            <person name="Bonito G."/>
            <person name="Spatafora J.W."/>
        </authorList>
    </citation>
    <scope>NUCLEOTIDE SEQUENCE [LARGE SCALE GENOMIC DNA]</scope>
    <source>
        <strain evidence="2 3">GMNB39</strain>
    </source>
</reference>
<feature type="transmembrane region" description="Helical" evidence="1">
    <location>
        <begin position="21"/>
        <end position="41"/>
    </location>
</feature>
<gene>
    <name evidence="2" type="ORF">BC936DRAFT_139808</name>
</gene>
<dbReference type="Gene3D" id="3.30.450.20">
    <property type="entry name" value="PAS domain"/>
    <property type="match status" value="1"/>
</dbReference>
<dbReference type="Proteomes" id="UP000268093">
    <property type="component" value="Unassembled WGS sequence"/>
</dbReference>
<dbReference type="OrthoDB" id="2150145at2759"/>
<feature type="non-terminal residue" evidence="2">
    <location>
        <position position="261"/>
    </location>
</feature>
<proteinExistence type="predicted"/>
<protein>
    <submittedName>
        <fullName evidence="2">Uncharacterized protein</fullName>
    </submittedName>
</protein>
<organism evidence="2 3">
    <name type="scientific">Jimgerdemannia flammicorona</name>
    <dbReference type="NCBI Taxonomy" id="994334"/>
    <lineage>
        <taxon>Eukaryota</taxon>
        <taxon>Fungi</taxon>
        <taxon>Fungi incertae sedis</taxon>
        <taxon>Mucoromycota</taxon>
        <taxon>Mucoromycotina</taxon>
        <taxon>Endogonomycetes</taxon>
        <taxon>Endogonales</taxon>
        <taxon>Endogonaceae</taxon>
        <taxon>Jimgerdemannia</taxon>
    </lineage>
</organism>
<keyword evidence="1" id="KW-1133">Transmembrane helix</keyword>
<keyword evidence="1" id="KW-0472">Membrane</keyword>
<name>A0A433B982_9FUNG</name>
<evidence type="ECO:0000313" key="2">
    <source>
        <dbReference type="EMBL" id="RUP12515.1"/>
    </source>
</evidence>
<evidence type="ECO:0000256" key="1">
    <source>
        <dbReference type="SAM" id="Phobius"/>
    </source>
</evidence>
<dbReference type="EMBL" id="RBNI01015854">
    <property type="protein sequence ID" value="RUP12515.1"/>
    <property type="molecule type" value="Genomic_DNA"/>
</dbReference>
<sequence length="261" mass="28632">MFANWRSYSLKKQMLITFSSSVCISLTLVELTCIIFLWAIIHNIRDTSTDILTNQITQNLADSVTHSGVLLEDSLRRIAESVVLPIAQATGDTFRTDQPLSAEASYFDNLAGIQAAGQTIPRTGERYAGLPISLFHSTWMPSNYTGPDPPTTLTAEQQTVISNSAHVDHFFRTMYTQNPDLLALYVGFDALLFRHYPGAGLIRDQGAYDPTIRSWYTAAKTYASSPAGPSYVITDPYSDASGRGWCVSICAIITNTATGNI</sequence>
<keyword evidence="1" id="KW-0812">Transmembrane</keyword>
<dbReference type="AlphaFoldDB" id="A0A433B982"/>
<comment type="caution">
    <text evidence="2">The sequence shown here is derived from an EMBL/GenBank/DDBJ whole genome shotgun (WGS) entry which is preliminary data.</text>
</comment>
<evidence type="ECO:0000313" key="3">
    <source>
        <dbReference type="Proteomes" id="UP000268093"/>
    </source>
</evidence>
<accession>A0A433B982</accession>